<evidence type="ECO:0000313" key="2">
    <source>
        <dbReference type="Proteomes" id="UP000272622"/>
    </source>
</evidence>
<evidence type="ECO:0008006" key="3">
    <source>
        <dbReference type="Google" id="ProtNLM"/>
    </source>
</evidence>
<dbReference type="EMBL" id="CP034337">
    <property type="protein sequence ID" value="AZL74023.1"/>
    <property type="molecule type" value="Genomic_DNA"/>
</dbReference>
<dbReference type="InterPro" id="IPR009091">
    <property type="entry name" value="RCC1/BLIP-II"/>
</dbReference>
<dbReference type="Proteomes" id="UP000272622">
    <property type="component" value="Chromosome"/>
</dbReference>
<keyword evidence="2" id="KW-1185">Reference proteome</keyword>
<organism evidence="1 2">
    <name type="scientific">Pseudomonas oryziphila</name>
    <dbReference type="NCBI Taxonomy" id="2894079"/>
    <lineage>
        <taxon>Bacteria</taxon>
        <taxon>Pseudomonadati</taxon>
        <taxon>Pseudomonadota</taxon>
        <taxon>Gammaproteobacteria</taxon>
        <taxon>Pseudomonadales</taxon>
        <taxon>Pseudomonadaceae</taxon>
        <taxon>Pseudomonas</taxon>
    </lineage>
</organism>
<evidence type="ECO:0000313" key="1">
    <source>
        <dbReference type="EMBL" id="AZL74023.1"/>
    </source>
</evidence>
<dbReference type="SUPFAM" id="SSF50985">
    <property type="entry name" value="RCC1/BLIP-II"/>
    <property type="match status" value="1"/>
</dbReference>
<dbReference type="Gene3D" id="2.130.10.30">
    <property type="entry name" value="Regulator of chromosome condensation 1/beta-lactamase-inhibitor protein II"/>
    <property type="match status" value="2"/>
</dbReference>
<proteinExistence type="predicted"/>
<name>A0ABN5TFX4_9PSED</name>
<dbReference type="RefSeq" id="WP_125464124.1">
    <property type="nucleotide sequence ID" value="NZ_CP034337.1"/>
</dbReference>
<gene>
    <name evidence="1" type="ORF">EI693_13395</name>
</gene>
<sequence>MGNVKALPVAEDVVILGEPIGGGTLRGSYKYSHLGEIEEGNSDYVWTADGAVISNTADIRVAPEDDGKELLFTVTPRDQNGAEGAAAKSAAKKVYLGFQRITDEENTNSFMKQHGNFSFYTPEPSDRIFVSTGGAFSLLDGMTQNTYVRGQKEFGATVPEAIKGYLQNNPAMVLYSTERDFSALVPLGNRTQLLAWGSNIPQNIDLSKLRDIKSVYANGNAFAFIYNNMNGDNQWIGAIGNAASGSTIPADIHLKLVTDPPVAIYSTYSAFAVLTTKGKVYAWGNANEGGVINADAQAYLNTMTVSRIITNMSAFCAIDDTGGMIVPWGNAANGGNIPAAQLNAILNQGGVKSVIAARAAFCAITQGRAIAVCWGNATQGGAFNNAAAEQLAARGNIVMCKAATWAFTIISSAGQVGAWGVANSGGTVPPSRTSEHEVLTYVDSSTSLVEGEIKDYFESRLAQITGVDVVAQDQKSILAKAADDFSTSVQRVTHRLPVGDGVVSVFGNDSSFFCMAQDEDQYTNNLWVWGQANGGGAMPVDVRQALMASRIRAVYCTNGAYGVICSQGSTEGTVLVWGASLAQSDAGEIPKTPPEIAQLLGKGIIELYSIKRSPPVSPTSARVDPSFAARHISGSYVLWGGNVDNQVFTPQDHESFK</sequence>
<accession>A0ABN5TFX4</accession>
<reference evidence="1 2" key="1">
    <citation type="submission" date="2018-12" db="EMBL/GenBank/DDBJ databases">
        <authorList>
            <person name="Li S."/>
            <person name="Yang R."/>
            <person name="Chen G."/>
            <person name="Zou L."/>
            <person name="Zhang C."/>
            <person name="Chen Y."/>
            <person name="Liu Z."/>
            <person name="Li Y."/>
            <person name="Yan Y."/>
            <person name="Huang M."/>
            <person name="Chen T."/>
        </authorList>
    </citation>
    <scope>NUCLEOTIDE SEQUENCE [LARGE SCALE GENOMIC DNA]</scope>
    <source>
        <strain evidence="1 2">2014</strain>
    </source>
</reference>
<protein>
    <recommendedName>
        <fullName evidence="3">Alpha-tubulin suppressor</fullName>
    </recommendedName>
</protein>